<evidence type="ECO:0000256" key="5">
    <source>
        <dbReference type="ARBA" id="ARBA00022475"/>
    </source>
</evidence>
<dbReference type="InterPro" id="IPR017871">
    <property type="entry name" value="ABC_transporter-like_CS"/>
</dbReference>
<dbReference type="GO" id="GO:0043190">
    <property type="term" value="C:ATP-binding cassette (ABC) transporter complex"/>
    <property type="evidence" value="ECO:0007669"/>
    <property type="project" value="TreeGrafter"/>
</dbReference>
<comment type="similarity">
    <text evidence="3">Belongs to the ABC transporter superfamily.</text>
</comment>
<accession>A0A9X2MSK2</accession>
<evidence type="ECO:0000256" key="12">
    <source>
        <dbReference type="SAM" id="MobiDB-lite"/>
    </source>
</evidence>
<feature type="domain" description="ABC transporter" evidence="14">
    <location>
        <begin position="7"/>
        <end position="246"/>
    </location>
</feature>
<dbReference type="Gene3D" id="3.40.50.300">
    <property type="entry name" value="P-loop containing nucleotide triphosphate hydrolases"/>
    <property type="match status" value="1"/>
</dbReference>
<dbReference type="PROSITE" id="PS50893">
    <property type="entry name" value="ABC_TRANSPORTER_2"/>
    <property type="match status" value="1"/>
</dbReference>
<dbReference type="Pfam" id="PF02361">
    <property type="entry name" value="CbiQ"/>
    <property type="match status" value="1"/>
</dbReference>
<dbReference type="RefSeq" id="WP_257446924.1">
    <property type="nucleotide sequence ID" value="NZ_JANIPJ010000009.1"/>
</dbReference>
<protein>
    <submittedName>
        <fullName evidence="15">ATP-binding cassette domain-containing protein</fullName>
    </submittedName>
</protein>
<dbReference type="InterPro" id="IPR027417">
    <property type="entry name" value="P-loop_NTPase"/>
</dbReference>
<evidence type="ECO:0000256" key="6">
    <source>
        <dbReference type="ARBA" id="ARBA00022692"/>
    </source>
</evidence>
<dbReference type="InterPro" id="IPR015856">
    <property type="entry name" value="ABC_transpr_CbiO/EcfA_su"/>
</dbReference>
<dbReference type="GO" id="GO:0005524">
    <property type="term" value="F:ATP binding"/>
    <property type="evidence" value="ECO:0007669"/>
    <property type="project" value="UniProtKB-KW"/>
</dbReference>
<sequence length="589" mass="63643">MKGSWLMQDVSVGAGGDAKKLLLERVSAEFRPGEITLLIGHNGAGKSTLLETLAGLRKLNDGSISLDGEPLWMGRKRNKLNRALLLSFGIAMQQSESQWFAPNAREELLYSLRPYKPSAEEAERRIQAALQSIGLQPDLLERDPWTLSGGQQRRLAIACLLACEPDWLLLDEPTAGLDADGTRRLCAILEAHRAAWRGAVVATHDLEALLPLADRVVVVRRGEVREAAPAEAALALAAAAPQALRAQALLRGTAALPPEAPAQRSGGAPWPTPRELAAELARERRRGGNRGGAGEPLAEAARNATAAASDTASAPAAASDTASAPADGKPETSGAARAQIERAVWLRPDYFDPRAVVLAYFLLSAFVLYLGSIKELAVGAIVVVAAAAPFSSIMRKWWKVLRGFAIVSIILLLIGGLSWSPLAFSWAKAEPAAVKLSQLMLIMVIGMPMLELMTPLRLQRAIQQTFGWMARIGIPIHSVGLLIMLIFRFIPLLGREWERFAKLAHARGKAASRLGTVPIRMLRVIFIPFVRSILRIAEEMADALEARGYGSMPAKPVYGFRVAFRRSDALMLGLAALGGFLLLIIIRLL</sequence>
<gene>
    <name evidence="15" type="ORF">NQZ67_14525</name>
</gene>
<feature type="transmembrane region" description="Helical" evidence="13">
    <location>
        <begin position="468"/>
        <end position="490"/>
    </location>
</feature>
<dbReference type="CDD" id="cd03225">
    <property type="entry name" value="ABC_cobalt_CbiO_domain1"/>
    <property type="match status" value="1"/>
</dbReference>
<evidence type="ECO:0000256" key="1">
    <source>
        <dbReference type="ARBA" id="ARBA00004141"/>
    </source>
</evidence>
<evidence type="ECO:0000256" key="4">
    <source>
        <dbReference type="ARBA" id="ARBA00022448"/>
    </source>
</evidence>
<dbReference type="CDD" id="cd16914">
    <property type="entry name" value="EcfT"/>
    <property type="match status" value="1"/>
</dbReference>
<evidence type="ECO:0000259" key="14">
    <source>
        <dbReference type="PROSITE" id="PS50893"/>
    </source>
</evidence>
<evidence type="ECO:0000256" key="9">
    <source>
        <dbReference type="ARBA" id="ARBA00022967"/>
    </source>
</evidence>
<keyword evidence="5" id="KW-1003">Cell membrane</keyword>
<dbReference type="GO" id="GO:0042626">
    <property type="term" value="F:ATPase-coupled transmembrane transporter activity"/>
    <property type="evidence" value="ECO:0007669"/>
    <property type="project" value="TreeGrafter"/>
</dbReference>
<dbReference type="Pfam" id="PF00005">
    <property type="entry name" value="ABC_tran"/>
    <property type="match status" value="1"/>
</dbReference>
<evidence type="ECO:0000256" key="10">
    <source>
        <dbReference type="ARBA" id="ARBA00022989"/>
    </source>
</evidence>
<feature type="transmembrane region" description="Helical" evidence="13">
    <location>
        <begin position="400"/>
        <end position="419"/>
    </location>
</feature>
<comment type="subcellular location">
    <subcellularLocation>
        <location evidence="2">Cell membrane</location>
        <topology evidence="2">Peripheral membrane protein</topology>
    </subcellularLocation>
    <subcellularLocation>
        <location evidence="1">Membrane</location>
        <topology evidence="1">Multi-pass membrane protein</topology>
    </subcellularLocation>
</comment>
<dbReference type="GO" id="GO:0016887">
    <property type="term" value="F:ATP hydrolysis activity"/>
    <property type="evidence" value="ECO:0007669"/>
    <property type="project" value="InterPro"/>
</dbReference>
<keyword evidence="6 13" id="KW-0812">Transmembrane</keyword>
<evidence type="ECO:0000256" key="2">
    <source>
        <dbReference type="ARBA" id="ARBA00004202"/>
    </source>
</evidence>
<proteinExistence type="inferred from homology"/>
<dbReference type="InterPro" id="IPR003339">
    <property type="entry name" value="ABC/ECF_trnsptr_transmembrane"/>
</dbReference>
<keyword evidence="7" id="KW-0547">Nucleotide-binding</keyword>
<name>A0A9X2MSK2_9BACL</name>
<dbReference type="InterPro" id="IPR003593">
    <property type="entry name" value="AAA+_ATPase"/>
</dbReference>
<keyword evidence="4" id="KW-0813">Transport</keyword>
<keyword evidence="16" id="KW-1185">Reference proteome</keyword>
<evidence type="ECO:0000313" key="15">
    <source>
        <dbReference type="EMBL" id="MCR2805098.1"/>
    </source>
</evidence>
<evidence type="ECO:0000256" key="8">
    <source>
        <dbReference type="ARBA" id="ARBA00022840"/>
    </source>
</evidence>
<dbReference type="AlphaFoldDB" id="A0A9X2MSK2"/>
<dbReference type="PANTHER" id="PTHR43553">
    <property type="entry name" value="HEAVY METAL TRANSPORTER"/>
    <property type="match status" value="1"/>
</dbReference>
<feature type="transmembrane region" description="Helical" evidence="13">
    <location>
        <begin position="439"/>
        <end position="456"/>
    </location>
</feature>
<dbReference type="PROSITE" id="PS00211">
    <property type="entry name" value="ABC_TRANSPORTER_1"/>
    <property type="match status" value="1"/>
</dbReference>
<dbReference type="SUPFAM" id="SSF52540">
    <property type="entry name" value="P-loop containing nucleoside triphosphate hydrolases"/>
    <property type="match status" value="1"/>
</dbReference>
<keyword evidence="10 13" id="KW-1133">Transmembrane helix</keyword>
<feature type="region of interest" description="Disordered" evidence="12">
    <location>
        <begin position="282"/>
        <end position="334"/>
    </location>
</feature>
<feature type="transmembrane region" description="Helical" evidence="13">
    <location>
        <begin position="569"/>
        <end position="588"/>
    </location>
</feature>
<keyword evidence="8 15" id="KW-0067">ATP-binding</keyword>
<evidence type="ECO:0000256" key="13">
    <source>
        <dbReference type="SAM" id="Phobius"/>
    </source>
</evidence>
<reference evidence="15" key="1">
    <citation type="submission" date="2022-08" db="EMBL/GenBank/DDBJ databases">
        <title>The genomic sequence of strain Paenibacillus sp. SCIV0701.</title>
        <authorList>
            <person name="Zhao H."/>
        </authorList>
    </citation>
    <scope>NUCLEOTIDE SEQUENCE</scope>
    <source>
        <strain evidence="15">SCIV0701</strain>
    </source>
</reference>
<evidence type="ECO:0000313" key="16">
    <source>
        <dbReference type="Proteomes" id="UP001141950"/>
    </source>
</evidence>
<keyword evidence="9" id="KW-1278">Translocase</keyword>
<dbReference type="SMART" id="SM00382">
    <property type="entry name" value="AAA"/>
    <property type="match status" value="1"/>
</dbReference>
<dbReference type="EMBL" id="JANIPJ010000009">
    <property type="protein sequence ID" value="MCR2805098.1"/>
    <property type="molecule type" value="Genomic_DNA"/>
</dbReference>
<dbReference type="Proteomes" id="UP001141950">
    <property type="component" value="Unassembled WGS sequence"/>
</dbReference>
<dbReference type="InterPro" id="IPR050095">
    <property type="entry name" value="ECF_ABC_transporter_ATP-bd"/>
</dbReference>
<feature type="compositionally biased region" description="Low complexity" evidence="12">
    <location>
        <begin position="295"/>
        <end position="327"/>
    </location>
</feature>
<comment type="caution">
    <text evidence="15">The sequence shown here is derived from an EMBL/GenBank/DDBJ whole genome shotgun (WGS) entry which is preliminary data.</text>
</comment>
<organism evidence="15 16">
    <name type="scientific">Paenibacillus soyae</name>
    <dbReference type="NCBI Taxonomy" id="2969249"/>
    <lineage>
        <taxon>Bacteria</taxon>
        <taxon>Bacillati</taxon>
        <taxon>Bacillota</taxon>
        <taxon>Bacilli</taxon>
        <taxon>Bacillales</taxon>
        <taxon>Paenibacillaceae</taxon>
        <taxon>Paenibacillus</taxon>
    </lineage>
</organism>
<evidence type="ECO:0000256" key="7">
    <source>
        <dbReference type="ARBA" id="ARBA00022741"/>
    </source>
</evidence>
<feature type="transmembrane region" description="Helical" evidence="13">
    <location>
        <begin position="376"/>
        <end position="393"/>
    </location>
</feature>
<evidence type="ECO:0000256" key="11">
    <source>
        <dbReference type="ARBA" id="ARBA00023136"/>
    </source>
</evidence>
<keyword evidence="11 13" id="KW-0472">Membrane</keyword>
<dbReference type="InterPro" id="IPR003439">
    <property type="entry name" value="ABC_transporter-like_ATP-bd"/>
</dbReference>
<evidence type="ECO:0000256" key="3">
    <source>
        <dbReference type="ARBA" id="ARBA00005417"/>
    </source>
</evidence>